<organism evidence="3">
    <name type="scientific">Gongylonema pulchrum</name>
    <dbReference type="NCBI Taxonomy" id="637853"/>
    <lineage>
        <taxon>Eukaryota</taxon>
        <taxon>Metazoa</taxon>
        <taxon>Ecdysozoa</taxon>
        <taxon>Nematoda</taxon>
        <taxon>Chromadorea</taxon>
        <taxon>Rhabditida</taxon>
        <taxon>Spirurina</taxon>
        <taxon>Spiruromorpha</taxon>
        <taxon>Spiruroidea</taxon>
        <taxon>Gongylonematidae</taxon>
        <taxon>Gongylonema</taxon>
    </lineage>
</organism>
<protein>
    <submittedName>
        <fullName evidence="3">Secreted protein</fullName>
    </submittedName>
</protein>
<sequence length="90" mass="9526">MDEADPSARAAAAACSCANSNCARWKPVELPLLVAAVTAAAPFRKHFCAAAPSGVQAICFLCALLGEPLLPVEGVSYVKPQHRHKIEIKR</sequence>
<evidence type="ECO:0000313" key="1">
    <source>
        <dbReference type="EMBL" id="VDK53701.1"/>
    </source>
</evidence>
<proteinExistence type="predicted"/>
<keyword evidence="2" id="KW-1185">Reference proteome</keyword>
<reference evidence="3" key="1">
    <citation type="submission" date="2016-06" db="UniProtKB">
        <authorList>
            <consortium name="WormBaseParasite"/>
        </authorList>
    </citation>
    <scope>IDENTIFICATION</scope>
</reference>
<evidence type="ECO:0000313" key="2">
    <source>
        <dbReference type="Proteomes" id="UP000271098"/>
    </source>
</evidence>
<dbReference type="WBParaSite" id="GPUH_0000618401-mRNA-1">
    <property type="protein sequence ID" value="GPUH_0000618401-mRNA-1"/>
    <property type="gene ID" value="GPUH_0000618401"/>
</dbReference>
<name>A0A183DBT5_9BILA</name>
<dbReference type="Proteomes" id="UP000271098">
    <property type="component" value="Unassembled WGS sequence"/>
</dbReference>
<gene>
    <name evidence="1" type="ORF">GPUH_LOCUS6176</name>
</gene>
<dbReference type="AlphaFoldDB" id="A0A183DBT5"/>
<evidence type="ECO:0000313" key="3">
    <source>
        <dbReference type="WBParaSite" id="GPUH_0000618401-mRNA-1"/>
    </source>
</evidence>
<reference evidence="1 2" key="2">
    <citation type="submission" date="2018-11" db="EMBL/GenBank/DDBJ databases">
        <authorList>
            <consortium name="Pathogen Informatics"/>
        </authorList>
    </citation>
    <scope>NUCLEOTIDE SEQUENCE [LARGE SCALE GENOMIC DNA]</scope>
</reference>
<accession>A0A183DBT5</accession>
<dbReference type="EMBL" id="UYRT01014108">
    <property type="protein sequence ID" value="VDK53701.1"/>
    <property type="molecule type" value="Genomic_DNA"/>
</dbReference>